<evidence type="ECO:0000256" key="3">
    <source>
        <dbReference type="ARBA" id="ARBA00022452"/>
    </source>
</evidence>
<dbReference type="InterPro" id="IPR027385">
    <property type="entry name" value="Beta-barrel_OMP"/>
</dbReference>
<evidence type="ECO:0000256" key="6">
    <source>
        <dbReference type="ARBA" id="ARBA00023065"/>
    </source>
</evidence>
<dbReference type="Gene3D" id="2.40.160.20">
    <property type="match status" value="1"/>
</dbReference>
<gene>
    <name evidence="14" type="ORF">ACFOOQ_12300</name>
</gene>
<evidence type="ECO:0000313" key="15">
    <source>
        <dbReference type="Proteomes" id="UP001595711"/>
    </source>
</evidence>
<comment type="caution">
    <text evidence="14">The sequence shown here is derived from an EMBL/GenBank/DDBJ whole genome shotgun (WGS) entry which is preliminary data.</text>
</comment>
<name>A0ABV7VGM7_9PROT</name>
<organism evidence="14 15">
    <name type="scientific">Ferrovibrio xuzhouensis</name>
    <dbReference type="NCBI Taxonomy" id="1576914"/>
    <lineage>
        <taxon>Bacteria</taxon>
        <taxon>Pseudomonadati</taxon>
        <taxon>Pseudomonadota</taxon>
        <taxon>Alphaproteobacteria</taxon>
        <taxon>Rhodospirillales</taxon>
        <taxon>Rhodospirillaceae</taxon>
        <taxon>Ferrovibrio</taxon>
    </lineage>
</organism>
<keyword evidence="9" id="KW-0998">Cell outer membrane</keyword>
<reference evidence="15" key="1">
    <citation type="journal article" date="2019" name="Int. J. Syst. Evol. Microbiol.">
        <title>The Global Catalogue of Microorganisms (GCM) 10K type strain sequencing project: providing services to taxonomists for standard genome sequencing and annotation.</title>
        <authorList>
            <consortium name="The Broad Institute Genomics Platform"/>
            <consortium name="The Broad Institute Genome Sequencing Center for Infectious Disease"/>
            <person name="Wu L."/>
            <person name="Ma J."/>
        </authorList>
    </citation>
    <scope>NUCLEOTIDE SEQUENCE [LARGE SCALE GENOMIC DNA]</scope>
    <source>
        <strain evidence="15">KCTC 42182</strain>
    </source>
</reference>
<feature type="chain" id="PRO_5045219601" evidence="12">
    <location>
        <begin position="30"/>
        <end position="358"/>
    </location>
</feature>
<dbReference type="InterPro" id="IPR050330">
    <property type="entry name" value="Bact_OuterMem_StrucFunc"/>
</dbReference>
<evidence type="ECO:0000256" key="10">
    <source>
        <dbReference type="PROSITE-ProRule" id="PRU00473"/>
    </source>
</evidence>
<evidence type="ECO:0000256" key="9">
    <source>
        <dbReference type="ARBA" id="ARBA00023237"/>
    </source>
</evidence>
<evidence type="ECO:0000256" key="4">
    <source>
        <dbReference type="ARBA" id="ARBA00022692"/>
    </source>
</evidence>
<dbReference type="RefSeq" id="WP_379726742.1">
    <property type="nucleotide sequence ID" value="NZ_JBHRYJ010000002.1"/>
</dbReference>
<dbReference type="Pfam" id="PF00691">
    <property type="entry name" value="OmpA"/>
    <property type="match status" value="1"/>
</dbReference>
<dbReference type="InterPro" id="IPR006665">
    <property type="entry name" value="OmpA-like"/>
</dbReference>
<evidence type="ECO:0000256" key="1">
    <source>
        <dbReference type="ARBA" id="ARBA00004571"/>
    </source>
</evidence>
<feature type="region of interest" description="Disordered" evidence="11">
    <location>
        <begin position="219"/>
        <end position="242"/>
    </location>
</feature>
<dbReference type="SUPFAM" id="SSF56925">
    <property type="entry name" value="OMPA-like"/>
    <property type="match status" value="1"/>
</dbReference>
<dbReference type="EMBL" id="JBHRYJ010000002">
    <property type="protein sequence ID" value="MFC3676330.1"/>
    <property type="molecule type" value="Genomic_DNA"/>
</dbReference>
<keyword evidence="8 10" id="KW-0472">Membrane</keyword>
<evidence type="ECO:0000259" key="13">
    <source>
        <dbReference type="PROSITE" id="PS51123"/>
    </source>
</evidence>
<dbReference type="CDD" id="cd07185">
    <property type="entry name" value="OmpA_C-like"/>
    <property type="match status" value="1"/>
</dbReference>
<evidence type="ECO:0000256" key="7">
    <source>
        <dbReference type="ARBA" id="ARBA00023114"/>
    </source>
</evidence>
<keyword evidence="3" id="KW-1134">Transmembrane beta strand</keyword>
<evidence type="ECO:0000256" key="11">
    <source>
        <dbReference type="SAM" id="MobiDB-lite"/>
    </source>
</evidence>
<feature type="domain" description="OmpA-like" evidence="13">
    <location>
        <begin position="243"/>
        <end position="358"/>
    </location>
</feature>
<evidence type="ECO:0000313" key="14">
    <source>
        <dbReference type="EMBL" id="MFC3676330.1"/>
    </source>
</evidence>
<dbReference type="PANTHER" id="PTHR30329:SF21">
    <property type="entry name" value="LIPOPROTEIN YIAD-RELATED"/>
    <property type="match status" value="1"/>
</dbReference>
<dbReference type="InterPro" id="IPR036737">
    <property type="entry name" value="OmpA-like_sf"/>
</dbReference>
<dbReference type="InterPro" id="IPR011250">
    <property type="entry name" value="OMP/PagP_B-barrel"/>
</dbReference>
<evidence type="ECO:0000256" key="2">
    <source>
        <dbReference type="ARBA" id="ARBA00022448"/>
    </source>
</evidence>
<comment type="subcellular location">
    <subcellularLocation>
        <location evidence="1">Cell outer membrane</location>
        <topology evidence="1">Multi-pass membrane protein</topology>
    </subcellularLocation>
</comment>
<protein>
    <submittedName>
        <fullName evidence="14">OmpA family protein</fullName>
    </submittedName>
</protein>
<accession>A0ABV7VGM7</accession>
<dbReference type="PANTHER" id="PTHR30329">
    <property type="entry name" value="STATOR ELEMENT OF FLAGELLAR MOTOR COMPLEX"/>
    <property type="match status" value="1"/>
</dbReference>
<keyword evidence="7" id="KW-0626">Porin</keyword>
<sequence length="358" mass="37269">MKVRVALLTGAAAMAGAALLALTPAPASAQSTGPYVGIGGGASWIGDADVNGLGATNSMDFDTGYAALLKGGYALGNGLRPEVEFGFRNWGADGANGGASADGKLRQYSLFANLMYDFMPTSNWSPYVGAGLGGVEYSARSLRAGTATSKDKDTTWAAQGIAGLWYAIDPNWLVSADYRFQYTGDTKLGTNVSGATIEPDNMTHTVMLGLTYRFGSSPAPMPQPAVAAPPPPKPAPAPMPAAAPAPKVPETYVVFFAFDKSDITPVASQVLDRAVADFKATGMTNVKIEGNADRSGSDKYNQRLSQRRADAVAAYLRGKGIGGGAIQTVANGESKPLVPTADGVRNDENRNAQIYLRK</sequence>
<evidence type="ECO:0000256" key="12">
    <source>
        <dbReference type="SAM" id="SignalP"/>
    </source>
</evidence>
<dbReference type="InterPro" id="IPR006664">
    <property type="entry name" value="OMP_bac"/>
</dbReference>
<dbReference type="PROSITE" id="PS51318">
    <property type="entry name" value="TAT"/>
    <property type="match status" value="1"/>
</dbReference>
<dbReference type="Proteomes" id="UP001595711">
    <property type="component" value="Unassembled WGS sequence"/>
</dbReference>
<dbReference type="PRINTS" id="PR01021">
    <property type="entry name" value="OMPADOMAIN"/>
</dbReference>
<keyword evidence="2" id="KW-0813">Transport</keyword>
<keyword evidence="6" id="KW-0406">Ion transport</keyword>
<dbReference type="Gene3D" id="3.30.1330.60">
    <property type="entry name" value="OmpA-like domain"/>
    <property type="match status" value="1"/>
</dbReference>
<evidence type="ECO:0000256" key="5">
    <source>
        <dbReference type="ARBA" id="ARBA00022729"/>
    </source>
</evidence>
<dbReference type="PROSITE" id="PS51123">
    <property type="entry name" value="OMPA_2"/>
    <property type="match status" value="1"/>
</dbReference>
<proteinExistence type="predicted"/>
<keyword evidence="4" id="KW-0812">Transmembrane</keyword>
<dbReference type="SUPFAM" id="SSF103088">
    <property type="entry name" value="OmpA-like"/>
    <property type="match status" value="1"/>
</dbReference>
<keyword evidence="5 12" id="KW-0732">Signal</keyword>
<keyword evidence="15" id="KW-1185">Reference proteome</keyword>
<dbReference type="Pfam" id="PF13505">
    <property type="entry name" value="OMP_b-brl"/>
    <property type="match status" value="1"/>
</dbReference>
<evidence type="ECO:0000256" key="8">
    <source>
        <dbReference type="ARBA" id="ARBA00023136"/>
    </source>
</evidence>
<feature type="signal peptide" evidence="12">
    <location>
        <begin position="1"/>
        <end position="29"/>
    </location>
</feature>
<dbReference type="InterPro" id="IPR006311">
    <property type="entry name" value="TAT_signal"/>
</dbReference>